<keyword evidence="7 12" id="KW-0472">Membrane</keyword>
<dbReference type="Gene3D" id="1.20.120.1760">
    <property type="match status" value="1"/>
</dbReference>
<evidence type="ECO:0000256" key="9">
    <source>
        <dbReference type="ARBA" id="ARBA00023264"/>
    </source>
</evidence>
<keyword evidence="14" id="KW-1185">Reference proteome</keyword>
<dbReference type="PANTHER" id="PTHR14269">
    <property type="entry name" value="CDP-DIACYLGLYCEROL--GLYCEROL-3-PHOSPHATE 3-PHOSPHATIDYLTRANSFERASE-RELATED"/>
    <property type="match status" value="1"/>
</dbReference>
<dbReference type="EMBL" id="ML976000">
    <property type="protein sequence ID" value="KAF1947066.1"/>
    <property type="molecule type" value="Genomic_DNA"/>
</dbReference>
<evidence type="ECO:0000313" key="13">
    <source>
        <dbReference type="EMBL" id="KAF1947066.1"/>
    </source>
</evidence>
<gene>
    <name evidence="13" type="ORF">EJ02DRAFT_392872</name>
</gene>
<evidence type="ECO:0000256" key="6">
    <source>
        <dbReference type="ARBA" id="ARBA00023098"/>
    </source>
</evidence>
<keyword evidence="8" id="KW-0594">Phospholipid biosynthesis</keyword>
<feature type="region of interest" description="Disordered" evidence="11">
    <location>
        <begin position="89"/>
        <end position="112"/>
    </location>
</feature>
<evidence type="ECO:0000256" key="2">
    <source>
        <dbReference type="ARBA" id="ARBA00022516"/>
    </source>
</evidence>
<name>A0A6A5T8I8_9PLEO</name>
<dbReference type="PROSITE" id="PS00379">
    <property type="entry name" value="CDP_ALCOHOL_P_TRANSF"/>
    <property type="match status" value="1"/>
</dbReference>
<comment type="subcellular location">
    <subcellularLocation>
        <location evidence="1">Membrane</location>
        <topology evidence="1">Multi-pass membrane protein</topology>
    </subcellularLocation>
</comment>
<evidence type="ECO:0000256" key="7">
    <source>
        <dbReference type="ARBA" id="ARBA00023136"/>
    </source>
</evidence>
<keyword evidence="5 12" id="KW-1133">Transmembrane helix</keyword>
<feature type="compositionally biased region" description="Basic and acidic residues" evidence="11">
    <location>
        <begin position="89"/>
        <end position="100"/>
    </location>
</feature>
<dbReference type="Pfam" id="PF01066">
    <property type="entry name" value="CDP-OH_P_transf"/>
    <property type="match status" value="1"/>
</dbReference>
<dbReference type="Proteomes" id="UP000800038">
    <property type="component" value="Unassembled WGS sequence"/>
</dbReference>
<organism evidence="13 14">
    <name type="scientific">Clathrospora elynae</name>
    <dbReference type="NCBI Taxonomy" id="706981"/>
    <lineage>
        <taxon>Eukaryota</taxon>
        <taxon>Fungi</taxon>
        <taxon>Dikarya</taxon>
        <taxon>Ascomycota</taxon>
        <taxon>Pezizomycotina</taxon>
        <taxon>Dothideomycetes</taxon>
        <taxon>Pleosporomycetidae</taxon>
        <taxon>Pleosporales</taxon>
        <taxon>Diademaceae</taxon>
        <taxon>Clathrospora</taxon>
    </lineage>
</organism>
<feature type="transmembrane region" description="Helical" evidence="12">
    <location>
        <begin position="360"/>
        <end position="378"/>
    </location>
</feature>
<keyword evidence="4 12" id="KW-0812">Transmembrane</keyword>
<keyword evidence="6" id="KW-0443">Lipid metabolism</keyword>
<evidence type="ECO:0000256" key="4">
    <source>
        <dbReference type="ARBA" id="ARBA00022692"/>
    </source>
</evidence>
<evidence type="ECO:0000256" key="1">
    <source>
        <dbReference type="ARBA" id="ARBA00004141"/>
    </source>
</evidence>
<keyword evidence="2" id="KW-0444">Lipid biosynthesis</keyword>
<keyword evidence="9" id="KW-1208">Phospholipid metabolism</keyword>
<dbReference type="GO" id="GO:0005739">
    <property type="term" value="C:mitochondrion"/>
    <property type="evidence" value="ECO:0007669"/>
    <property type="project" value="TreeGrafter"/>
</dbReference>
<dbReference type="InterPro" id="IPR048254">
    <property type="entry name" value="CDP_ALCOHOL_P_TRANSF_CS"/>
</dbReference>
<keyword evidence="3 10" id="KW-0808">Transferase</keyword>
<dbReference type="GO" id="GO:0016020">
    <property type="term" value="C:membrane"/>
    <property type="evidence" value="ECO:0007669"/>
    <property type="project" value="UniProtKB-SubCell"/>
</dbReference>
<evidence type="ECO:0000256" key="10">
    <source>
        <dbReference type="RuleBase" id="RU003750"/>
    </source>
</evidence>
<evidence type="ECO:0000256" key="5">
    <source>
        <dbReference type="ARBA" id="ARBA00022989"/>
    </source>
</evidence>
<dbReference type="InterPro" id="IPR000462">
    <property type="entry name" value="CDP-OH_P_trans"/>
</dbReference>
<evidence type="ECO:0000313" key="14">
    <source>
        <dbReference type="Proteomes" id="UP000800038"/>
    </source>
</evidence>
<dbReference type="OrthoDB" id="10020554at2759"/>
<evidence type="ECO:0000256" key="3">
    <source>
        <dbReference type="ARBA" id="ARBA00022679"/>
    </source>
</evidence>
<evidence type="ECO:0000256" key="11">
    <source>
        <dbReference type="SAM" id="MobiDB-lite"/>
    </source>
</evidence>
<reference evidence="13" key="1">
    <citation type="journal article" date="2020" name="Stud. Mycol.">
        <title>101 Dothideomycetes genomes: a test case for predicting lifestyles and emergence of pathogens.</title>
        <authorList>
            <person name="Haridas S."/>
            <person name="Albert R."/>
            <person name="Binder M."/>
            <person name="Bloem J."/>
            <person name="Labutti K."/>
            <person name="Salamov A."/>
            <person name="Andreopoulos B."/>
            <person name="Baker S."/>
            <person name="Barry K."/>
            <person name="Bills G."/>
            <person name="Bluhm B."/>
            <person name="Cannon C."/>
            <person name="Castanera R."/>
            <person name="Culley D."/>
            <person name="Daum C."/>
            <person name="Ezra D."/>
            <person name="Gonzalez J."/>
            <person name="Henrissat B."/>
            <person name="Kuo A."/>
            <person name="Liang C."/>
            <person name="Lipzen A."/>
            <person name="Lutzoni F."/>
            <person name="Magnuson J."/>
            <person name="Mondo S."/>
            <person name="Nolan M."/>
            <person name="Ohm R."/>
            <person name="Pangilinan J."/>
            <person name="Park H.-J."/>
            <person name="Ramirez L."/>
            <person name="Alfaro M."/>
            <person name="Sun H."/>
            <person name="Tritt A."/>
            <person name="Yoshinaga Y."/>
            <person name="Zwiers L.-H."/>
            <person name="Turgeon B."/>
            <person name="Goodwin S."/>
            <person name="Spatafora J."/>
            <person name="Crous P."/>
            <person name="Grigoriev I."/>
        </authorList>
    </citation>
    <scope>NUCLEOTIDE SEQUENCE</scope>
    <source>
        <strain evidence="13">CBS 161.51</strain>
    </source>
</reference>
<dbReference type="GO" id="GO:0043337">
    <property type="term" value="F:cardiolipin synthase (CMP-forming)"/>
    <property type="evidence" value="ECO:0007669"/>
    <property type="project" value="TreeGrafter"/>
</dbReference>
<dbReference type="InterPro" id="IPR043130">
    <property type="entry name" value="CDP-OH_PTrfase_TM_dom"/>
</dbReference>
<evidence type="ECO:0000256" key="12">
    <source>
        <dbReference type="SAM" id="Phobius"/>
    </source>
</evidence>
<dbReference type="AlphaFoldDB" id="A0A6A5T8I8"/>
<sequence>MTPLSLVGARMPSHTIAALSDASNGLRRFSRLPRIGKALCPVYSRASSSWSRNDVAQQRRLSLALRHYQPCSIRPASLFSTSTTRRLKLENGESGSETRTEQNSTASTPSKLASTLKSTLKLDKPRHEQIYNIPNLLTFSRLVATPVVGYLIIHNQHLYAFSLFAYAAISDLLDGWIARRWNLQTVVGSVVDPMADKFLMTTLVTCLAVNGSLPMPLFVLILGRDVSLAASAIYYRYASLPAPKTMARYWDFSLPSAEVHPTNISKFNTFLQLSLLGTLLCTNLLHDPSATSSAAGGILTSIQELLGGEGGVQTMIQGISAIVASTTIYSGLEYTWSKKAVVILGGDEALKRKQGFRGRMIMASGFGSFIALAVYLWYNGRTEEDVKKAVEKK</sequence>
<dbReference type="GO" id="GO:0032049">
    <property type="term" value="P:cardiolipin biosynthetic process"/>
    <property type="evidence" value="ECO:0007669"/>
    <property type="project" value="TreeGrafter"/>
</dbReference>
<comment type="similarity">
    <text evidence="10">Belongs to the CDP-alcohol phosphatidyltransferase class-I family.</text>
</comment>
<proteinExistence type="inferred from homology"/>
<protein>
    <submittedName>
        <fullName evidence="13">Phosphatidyl synthase-like protein</fullName>
    </submittedName>
</protein>
<dbReference type="PANTHER" id="PTHR14269:SF60">
    <property type="entry name" value="CARDIOLIPIN SYNTHASE (CMP-FORMING)"/>
    <property type="match status" value="1"/>
</dbReference>
<dbReference type="FunFam" id="1.20.120.1760:FF:000017">
    <property type="entry name" value="Phosphatidyl synthase"/>
    <property type="match status" value="1"/>
</dbReference>
<evidence type="ECO:0000256" key="8">
    <source>
        <dbReference type="ARBA" id="ARBA00023209"/>
    </source>
</evidence>
<accession>A0A6A5T8I8</accession>
<dbReference type="InterPro" id="IPR050324">
    <property type="entry name" value="CDP-alcohol_PTase-I"/>
</dbReference>